<sequence length="534" mass="60804">MYKSFYDLAVNFGLEPTPGFRKKLIKAHIVLDEAGNYQRISVSDSEEKTLCPDKPFQLKGFTGNSSAQFLIDYAIVVLYSSVLSKDKKDKDKEEKKYIPKHNNFVKQIQIGREEGVGILKPIADFFDQYDSDEIIRDKVLSELASSSIKISSDNISFRVGTKNVETDLSWLDWYKQKAGLSESKNETTGKYFSEVTGKDIVPISGKYPQLVGGKAGSGIPIFSSSMRGPGDSQLAATKSYGSELDCPMSESEANTIVSGLDFVLNEADQYNPDFGICWWYDSKIKNDVIKTMVSRWQKKKPGKKSTKDLQAEAQENRIKSKEYKELLTAAETGQIPETFKSDYKYHLVGISFPSKGRMLFENEYSDTYRALYQNLNKWYEDSAIESSYFDKEKKSSVYYDRIIKNIFEVLYALKLNSKDGGKDGKYTMFRKEKSALLKAVYAGGQIPERFFKLATEQYTKFIGFNPDANISLDKHISEVNAVCILELEKIYLLRNGGYEMEKELTPDNDSIGYQCGRWLAVIDKLQDESLKRKW</sequence>
<proteinExistence type="predicted"/>
<accession>A0A6N7IY17</accession>
<dbReference type="EMBL" id="VOGC01000002">
    <property type="protein sequence ID" value="MQN00830.1"/>
    <property type="molecule type" value="Genomic_DNA"/>
</dbReference>
<reference evidence="1" key="1">
    <citation type="journal article" date="2020" name="Appl. Environ. Microbiol.">
        <title>Medium-Chain Fatty Acid Synthesis by 'Candidatus Weimeria bifida' gen. nov., sp. nov., and 'Candidatus Pseudoramibacter fermentans' sp. nov.</title>
        <authorList>
            <person name="Scarborough M.J."/>
            <person name="Myers K.S."/>
            <person name="Donohue T.J."/>
            <person name="Noguera D.R."/>
        </authorList>
    </citation>
    <scope>NUCLEOTIDE SEQUENCE</scope>
    <source>
        <strain evidence="1">LCO1.1</strain>
    </source>
</reference>
<comment type="caution">
    <text evidence="1">The sequence shown here is derived from an EMBL/GenBank/DDBJ whole genome shotgun (WGS) entry which is preliminary data.</text>
</comment>
<name>A0A6N7IY17_9FIRM</name>
<evidence type="ECO:0008006" key="3">
    <source>
        <dbReference type="Google" id="ProtNLM"/>
    </source>
</evidence>
<evidence type="ECO:0000313" key="2">
    <source>
        <dbReference type="Proteomes" id="UP000460257"/>
    </source>
</evidence>
<dbReference type="InterPro" id="IPR010144">
    <property type="entry name" value="CRISPR-assoc_prot_Csd1-typ"/>
</dbReference>
<dbReference type="Proteomes" id="UP000460257">
    <property type="component" value="Unassembled WGS sequence"/>
</dbReference>
<organism evidence="1 2">
    <name type="scientific">Candidatus Weimeria bifida</name>
    <dbReference type="NCBI Taxonomy" id="2599074"/>
    <lineage>
        <taxon>Bacteria</taxon>
        <taxon>Bacillati</taxon>
        <taxon>Bacillota</taxon>
        <taxon>Clostridia</taxon>
        <taxon>Lachnospirales</taxon>
        <taxon>Lachnospiraceae</taxon>
        <taxon>Candidatus Weimeria</taxon>
    </lineage>
</organism>
<keyword evidence="2" id="KW-1185">Reference proteome</keyword>
<evidence type="ECO:0000313" key="1">
    <source>
        <dbReference type="EMBL" id="MQN00830.1"/>
    </source>
</evidence>
<protein>
    <recommendedName>
        <fullName evidence="3">Type I-C CRISPR-associated protein Cas8c/Csd1</fullName>
    </recommendedName>
</protein>
<gene>
    <name evidence="1" type="ORF">FRC54_02410</name>
</gene>
<dbReference type="Pfam" id="PF09709">
    <property type="entry name" value="Cas_Csd1"/>
    <property type="match status" value="1"/>
</dbReference>
<dbReference type="AlphaFoldDB" id="A0A6N7IY17"/>